<dbReference type="GO" id="GO:0061617">
    <property type="term" value="C:MICOS complex"/>
    <property type="evidence" value="ECO:0007669"/>
    <property type="project" value="TreeGrafter"/>
</dbReference>
<organism evidence="14 15">
    <name type="scientific">Magnusiomyces paraingens</name>
    <dbReference type="NCBI Taxonomy" id="2606893"/>
    <lineage>
        <taxon>Eukaryota</taxon>
        <taxon>Fungi</taxon>
        <taxon>Dikarya</taxon>
        <taxon>Ascomycota</taxon>
        <taxon>Saccharomycotina</taxon>
        <taxon>Dipodascomycetes</taxon>
        <taxon>Dipodascales</taxon>
        <taxon>Dipodascaceae</taxon>
        <taxon>Magnusiomyces</taxon>
    </lineage>
</organism>
<feature type="compositionally biased region" description="Low complexity" evidence="13">
    <location>
        <begin position="214"/>
        <end position="244"/>
    </location>
</feature>
<evidence type="ECO:0000256" key="7">
    <source>
        <dbReference type="ARBA" id="ARBA00022989"/>
    </source>
</evidence>
<dbReference type="PANTHER" id="PTHR15415:SF7">
    <property type="entry name" value="MICOS COMPLEX SUBUNIT MIC60"/>
    <property type="match status" value="1"/>
</dbReference>
<evidence type="ECO:0000313" key="14">
    <source>
        <dbReference type="EMBL" id="VVT53963.1"/>
    </source>
</evidence>
<feature type="region of interest" description="Disordered" evidence="13">
    <location>
        <begin position="153"/>
        <end position="244"/>
    </location>
</feature>
<evidence type="ECO:0000256" key="4">
    <source>
        <dbReference type="ARBA" id="ARBA00022692"/>
    </source>
</evidence>
<feature type="transmembrane region" description="Helical" evidence="12">
    <location>
        <begin position="94"/>
        <end position="114"/>
    </location>
</feature>
<comment type="similarity">
    <text evidence="2 12">Belongs to the MICOS complex subunit Mic60 family.</text>
</comment>
<evidence type="ECO:0000256" key="13">
    <source>
        <dbReference type="SAM" id="MobiDB-lite"/>
    </source>
</evidence>
<keyword evidence="15" id="KW-1185">Reference proteome</keyword>
<comment type="function">
    <text evidence="11">Component of the MICOS complex, a large protein complex of the mitochondrial inner membrane that plays crucial roles in the maintenance of crista junctions, inner membrane architecture, and formation of contact sites to the outer membrane. Plays a role in keeping cristae membranes connected to the inner boundary membrane. Also promotes protein import via the mitochondrial intermembrane space assembly (MIA) pathway.</text>
</comment>
<evidence type="ECO:0000256" key="8">
    <source>
        <dbReference type="ARBA" id="ARBA00023054"/>
    </source>
</evidence>
<comment type="subunit">
    <text evidence="12">Component of the mitochondrial contact site and cristae organizing system (MICOS) complex.</text>
</comment>
<dbReference type="OrthoDB" id="10261039at2759"/>
<feature type="compositionally biased region" description="Polar residues" evidence="13">
    <location>
        <begin position="204"/>
        <end position="213"/>
    </location>
</feature>
<dbReference type="Proteomes" id="UP000398389">
    <property type="component" value="Unassembled WGS sequence"/>
</dbReference>
<evidence type="ECO:0000256" key="6">
    <source>
        <dbReference type="ARBA" id="ARBA00022946"/>
    </source>
</evidence>
<dbReference type="RefSeq" id="XP_031854444.1">
    <property type="nucleotide sequence ID" value="XM_031998553.1"/>
</dbReference>
<dbReference type="InterPro" id="IPR019133">
    <property type="entry name" value="MIC60"/>
</dbReference>
<dbReference type="GO" id="GO:0042407">
    <property type="term" value="P:cristae formation"/>
    <property type="evidence" value="ECO:0007669"/>
    <property type="project" value="TreeGrafter"/>
</dbReference>
<evidence type="ECO:0000256" key="5">
    <source>
        <dbReference type="ARBA" id="ARBA00022792"/>
    </source>
</evidence>
<dbReference type="PANTHER" id="PTHR15415">
    <property type="entry name" value="MITOFILIN"/>
    <property type="match status" value="1"/>
</dbReference>
<reference evidence="14 15" key="1">
    <citation type="submission" date="2019-09" db="EMBL/GenBank/DDBJ databases">
        <authorList>
            <person name="Brejova B."/>
        </authorList>
    </citation>
    <scope>NUCLEOTIDE SEQUENCE [LARGE SCALE GENOMIC DNA]</scope>
</reference>
<name>A0A5E8BRH8_9ASCO</name>
<evidence type="ECO:0000256" key="3">
    <source>
        <dbReference type="ARBA" id="ARBA00018116"/>
    </source>
</evidence>
<feature type="region of interest" description="Disordered" evidence="13">
    <location>
        <begin position="22"/>
        <end position="87"/>
    </location>
</feature>
<evidence type="ECO:0000256" key="10">
    <source>
        <dbReference type="ARBA" id="ARBA00023136"/>
    </source>
</evidence>
<evidence type="ECO:0000256" key="9">
    <source>
        <dbReference type="ARBA" id="ARBA00023128"/>
    </source>
</evidence>
<feature type="compositionally biased region" description="Pro residues" evidence="13">
    <location>
        <begin position="73"/>
        <end position="83"/>
    </location>
</feature>
<evidence type="ECO:0000256" key="1">
    <source>
        <dbReference type="ARBA" id="ARBA00004434"/>
    </source>
</evidence>
<gene>
    <name evidence="14" type="ORF">SAPINGB_P003838</name>
</gene>
<accession>A0A5E8BRH8</accession>
<proteinExistence type="inferred from homology"/>
<evidence type="ECO:0000256" key="12">
    <source>
        <dbReference type="RuleBase" id="RU363000"/>
    </source>
</evidence>
<evidence type="ECO:0000313" key="15">
    <source>
        <dbReference type="Proteomes" id="UP000398389"/>
    </source>
</evidence>
<keyword evidence="9 12" id="KW-0496">Mitochondrion</keyword>
<keyword evidence="8" id="KW-0175">Coiled coil</keyword>
<keyword evidence="4 12" id="KW-0812">Transmembrane</keyword>
<dbReference type="EMBL" id="CABVLU010000003">
    <property type="protein sequence ID" value="VVT53963.1"/>
    <property type="molecule type" value="Genomic_DNA"/>
</dbReference>
<evidence type="ECO:0000256" key="11">
    <source>
        <dbReference type="ARBA" id="ARBA00025571"/>
    </source>
</evidence>
<feature type="compositionally biased region" description="Basic and acidic residues" evidence="13">
    <location>
        <begin position="54"/>
        <end position="67"/>
    </location>
</feature>
<dbReference type="GeneID" id="43582653"/>
<keyword evidence="10 12" id="KW-0472">Membrane</keyword>
<dbReference type="AlphaFoldDB" id="A0A5E8BRH8"/>
<keyword evidence="7 12" id="KW-1133">Transmembrane helix</keyword>
<comment type="subcellular location">
    <subcellularLocation>
        <location evidence="1 12">Mitochondrion inner membrane</location>
        <topology evidence="1 12">Single-pass membrane protein</topology>
    </subcellularLocation>
</comment>
<keyword evidence="5 12" id="KW-0999">Mitochondrion inner membrane</keyword>
<keyword evidence="6" id="KW-0809">Transit peptide</keyword>
<dbReference type="Pfam" id="PF09731">
    <property type="entry name" value="Mitofilin"/>
    <property type="match status" value="2"/>
</dbReference>
<protein>
    <recommendedName>
        <fullName evidence="3 12">MICOS complex subunit MIC60</fullName>
    </recommendedName>
    <alternativeName>
        <fullName evidence="12">Mitofilin</fullName>
    </alternativeName>
</protein>
<evidence type="ECO:0000256" key="2">
    <source>
        <dbReference type="ARBA" id="ARBA00010877"/>
    </source>
</evidence>
<sequence length="614" mass="65988">MLGSIATVTRSGAVAKQLAAKSFSSTRALSGSAARYISKPPGAGDLPPMVFEGRPIKEPKQPKEEAKSQSSAAPPPPPPPQVKPPKKTHRFRNFILYTLGLTTIAYGGAVYYSLDDDAFRDLFTENVPFAEDIIYFLEEQRFKRRFSNSLPTIASFPSSSDSSPSSITSSKTTATQSRASGASTTWKPPVDDHDVAPGAASILKNANNKQQQKPASSETSSIASAPTEATSASTPSSSLSSSAVKPSLPLISVPSGADPAVSKSIERLNAFIEVVNEAKASSADVEAISNELHALSTSIDSIKATTAAEAKKLAATDIAKSEHRLESSINELKTAVSAQEEKWAREFHDETKRLAQAYNERLQNEVNAANRVIFAHANNQLLAVHAAREREFAKQVVERVETEREGRLSNLKELAAEVSNVQELVAKTDKAVSDADRAAKLQFSITKLRLALAQDEPVPLAPYFAAVEKLTIDETNSKDTLLGAVVAAVPQEALEQGVLSPAQLAARFHLLEPEIRKASLLPPNAGIAGHIGSLVFSKLLWKKEGNPTGDDVEAILARANTALSEGRTTDAVAEVNTLKGWPKRLASDWLSEGRKRSEVEFLTDLLVEEGKLWL</sequence>
<feature type="compositionally biased region" description="Low complexity" evidence="13">
    <location>
        <begin position="153"/>
        <end position="177"/>
    </location>
</feature>